<organism evidence="2">
    <name type="scientific">marine sediment metagenome</name>
    <dbReference type="NCBI Taxonomy" id="412755"/>
    <lineage>
        <taxon>unclassified sequences</taxon>
        <taxon>metagenomes</taxon>
        <taxon>ecological metagenomes</taxon>
    </lineage>
</organism>
<comment type="caution">
    <text evidence="2">The sequence shown here is derived from an EMBL/GenBank/DDBJ whole genome shotgun (WGS) entry which is preliminary data.</text>
</comment>
<gene>
    <name evidence="2" type="ORF">S03H2_44683</name>
</gene>
<dbReference type="AlphaFoldDB" id="X1J5N8"/>
<dbReference type="CDD" id="cd02440">
    <property type="entry name" value="AdoMet_MTases"/>
    <property type="match status" value="1"/>
</dbReference>
<reference evidence="2" key="1">
    <citation type="journal article" date="2014" name="Front. Microbiol.">
        <title>High frequency of phylogenetically diverse reductive dehalogenase-homologous genes in deep subseafloor sedimentary metagenomes.</title>
        <authorList>
            <person name="Kawai M."/>
            <person name="Futagami T."/>
            <person name="Toyoda A."/>
            <person name="Takaki Y."/>
            <person name="Nishi S."/>
            <person name="Hori S."/>
            <person name="Arai W."/>
            <person name="Tsubouchi T."/>
            <person name="Morono Y."/>
            <person name="Uchiyama I."/>
            <person name="Ito T."/>
            <person name="Fujiyama A."/>
            <person name="Inagaki F."/>
            <person name="Takami H."/>
        </authorList>
    </citation>
    <scope>NUCLEOTIDE SEQUENCE</scope>
    <source>
        <strain evidence="2">Expedition CK06-06</strain>
    </source>
</reference>
<proteinExistence type="predicted"/>
<name>X1J5N8_9ZZZZ</name>
<dbReference type="SUPFAM" id="SSF53335">
    <property type="entry name" value="S-adenosyl-L-methionine-dependent methyltransferases"/>
    <property type="match status" value="1"/>
</dbReference>
<evidence type="ECO:0000259" key="1">
    <source>
        <dbReference type="Pfam" id="PF08241"/>
    </source>
</evidence>
<evidence type="ECO:0000313" key="2">
    <source>
        <dbReference type="EMBL" id="GAH65058.1"/>
    </source>
</evidence>
<sequence>MFFSKKGFDVYGLDKSPKGLEIAKNWLDEENLSAKLTHQRIDQKFPYENDFFDVIISIQVIHHNLMKEILFSVKEIERVLKPKGFIFITVPFLQAFNVKNSKWKLKKVEKRTYIPQSGPEEGLPHHFFTITELKRVFSAFELLEIYIDKTNHRAILGKKK</sequence>
<accession>X1J5N8</accession>
<dbReference type="Gene3D" id="3.40.50.150">
    <property type="entry name" value="Vaccinia Virus protein VP39"/>
    <property type="match status" value="1"/>
</dbReference>
<protein>
    <recommendedName>
        <fullName evidence="1">Methyltransferase type 11 domain-containing protein</fullName>
    </recommendedName>
</protein>
<dbReference type="InterPro" id="IPR013216">
    <property type="entry name" value="Methyltransf_11"/>
</dbReference>
<feature type="domain" description="Methyltransferase type 11" evidence="1">
    <location>
        <begin position="4"/>
        <end position="88"/>
    </location>
</feature>
<dbReference type="Pfam" id="PF08241">
    <property type="entry name" value="Methyltransf_11"/>
    <property type="match status" value="1"/>
</dbReference>
<dbReference type="GO" id="GO:0008757">
    <property type="term" value="F:S-adenosylmethionine-dependent methyltransferase activity"/>
    <property type="evidence" value="ECO:0007669"/>
    <property type="project" value="InterPro"/>
</dbReference>
<dbReference type="InterPro" id="IPR029063">
    <property type="entry name" value="SAM-dependent_MTases_sf"/>
</dbReference>
<dbReference type="EMBL" id="BARU01027957">
    <property type="protein sequence ID" value="GAH65058.1"/>
    <property type="molecule type" value="Genomic_DNA"/>
</dbReference>